<dbReference type="EMBL" id="JAUSVY010000005">
    <property type="protein sequence ID" value="MDQ0505653.1"/>
    <property type="molecule type" value="Genomic_DNA"/>
</dbReference>
<protein>
    <recommendedName>
        <fullName evidence="3">Integrase</fullName>
    </recommendedName>
</protein>
<name>A0ABU0LEU3_XANAG</name>
<evidence type="ECO:0008006" key="3">
    <source>
        <dbReference type="Google" id="ProtNLM"/>
    </source>
</evidence>
<dbReference type="RefSeq" id="WP_237346410.1">
    <property type="nucleotide sequence ID" value="NZ_JABWGX010000018.1"/>
</dbReference>
<proteinExistence type="predicted"/>
<keyword evidence="2" id="KW-1185">Reference proteome</keyword>
<evidence type="ECO:0000313" key="2">
    <source>
        <dbReference type="Proteomes" id="UP001241747"/>
    </source>
</evidence>
<gene>
    <name evidence="1" type="ORF">QOZ94_002453</name>
</gene>
<evidence type="ECO:0000313" key="1">
    <source>
        <dbReference type="EMBL" id="MDQ0505653.1"/>
    </source>
</evidence>
<comment type="caution">
    <text evidence="1">The sequence shown here is derived from an EMBL/GenBank/DDBJ whole genome shotgun (WGS) entry which is preliminary data.</text>
</comment>
<reference evidence="1 2" key="1">
    <citation type="submission" date="2023-07" db="EMBL/GenBank/DDBJ databases">
        <title>Genomic Encyclopedia of Type Strains, Phase IV (KMG-IV): sequencing the most valuable type-strain genomes for metagenomic binning, comparative biology and taxonomic classification.</title>
        <authorList>
            <person name="Goeker M."/>
        </authorList>
    </citation>
    <scope>NUCLEOTIDE SEQUENCE [LARGE SCALE GENOMIC DNA]</scope>
    <source>
        <strain evidence="1 2">DSM 3770</strain>
    </source>
</reference>
<accession>A0ABU0LEU3</accession>
<sequence length="70" mass="7589">MRCAALTSKSARFSPARVRLAISFGTAGNQQIKAITGYKTDKEVSRYTAAADQVRLAEQAMAATYGMEQE</sequence>
<dbReference type="Proteomes" id="UP001241747">
    <property type="component" value="Unassembled WGS sequence"/>
</dbReference>
<organism evidence="1 2">
    <name type="scientific">Xanthobacter agilis</name>
    <dbReference type="NCBI Taxonomy" id="47492"/>
    <lineage>
        <taxon>Bacteria</taxon>
        <taxon>Pseudomonadati</taxon>
        <taxon>Pseudomonadota</taxon>
        <taxon>Alphaproteobacteria</taxon>
        <taxon>Hyphomicrobiales</taxon>
        <taxon>Xanthobacteraceae</taxon>
        <taxon>Xanthobacter</taxon>
    </lineage>
</organism>